<dbReference type="Proteomes" id="UP000037086">
    <property type="component" value="Unassembled WGS sequence"/>
</dbReference>
<proteinExistence type="predicted"/>
<dbReference type="SUPFAM" id="SSF56712">
    <property type="entry name" value="Prokaryotic type I DNA topoisomerase"/>
    <property type="match status" value="1"/>
</dbReference>
<gene>
    <name evidence="3" type="primary">topA</name>
    <name evidence="3" type="ORF">AlmWB_00520</name>
</gene>
<keyword evidence="4" id="KW-1185">Reference proteome</keyword>
<evidence type="ECO:0000313" key="4">
    <source>
        <dbReference type="Proteomes" id="UP000037086"/>
    </source>
</evidence>
<dbReference type="Pfam" id="PF01131">
    <property type="entry name" value="Topoisom_bac"/>
    <property type="match status" value="1"/>
</dbReference>
<dbReference type="InterPro" id="IPR013825">
    <property type="entry name" value="Topo_IA_cen_sub2"/>
</dbReference>
<evidence type="ECO:0000313" key="3">
    <source>
        <dbReference type="EMBL" id="KND62751.1"/>
    </source>
</evidence>
<dbReference type="GO" id="GO:0006265">
    <property type="term" value="P:DNA topological change"/>
    <property type="evidence" value="ECO:0007669"/>
    <property type="project" value="InterPro"/>
</dbReference>
<dbReference type="InterPro" id="IPR013824">
    <property type="entry name" value="Topo_IA_cen_sub1"/>
</dbReference>
<feature type="domain" description="Topo IA-type catalytic" evidence="2">
    <location>
        <begin position="1"/>
        <end position="125"/>
    </location>
</feature>
<dbReference type="Gene3D" id="2.70.20.10">
    <property type="entry name" value="Topoisomerase I, domain 3"/>
    <property type="match status" value="1"/>
</dbReference>
<dbReference type="GO" id="GO:0003677">
    <property type="term" value="F:DNA binding"/>
    <property type="evidence" value="ECO:0007669"/>
    <property type="project" value="InterPro"/>
</dbReference>
<dbReference type="Gene3D" id="1.10.460.10">
    <property type="entry name" value="Topoisomerase I, domain 2"/>
    <property type="match status" value="1"/>
</dbReference>
<dbReference type="InterPro" id="IPR013497">
    <property type="entry name" value="Topo_IA_cen"/>
</dbReference>
<evidence type="ECO:0000259" key="2">
    <source>
        <dbReference type="PROSITE" id="PS52039"/>
    </source>
</evidence>
<name>A0A0L0MKE2_9MOLU</name>
<dbReference type="PATRIC" id="fig|198422.3.peg.139"/>
<reference evidence="3 4" key="1">
    <citation type="journal article" date="2015" name="BMC Microbiol.">
        <title>'Candidatus Phytoplasma phoenicium' associated with almond witches'-broom disease: from draft genome to genetic diversity among strain populations.</title>
        <authorList>
            <person name="Quaglino F."/>
            <person name="Kube M."/>
            <person name="Jawhari M."/>
            <person name="Abou-Jawdah Y."/>
            <person name="Siewert C."/>
            <person name="Choueiri E."/>
            <person name="Sobh H."/>
            <person name="Casati P."/>
            <person name="Tedeschi R."/>
            <person name="Molino Lova M."/>
            <person name="Alma A."/>
            <person name="Bianco P.A."/>
        </authorList>
    </citation>
    <scope>NUCLEOTIDE SEQUENCE [LARGE SCALE GENOMIC DNA]</scope>
    <source>
        <strain evidence="3 4">SA213</strain>
    </source>
</reference>
<organism evidence="3 4">
    <name type="scientific">Candidatus Phytoplasma phoenicium</name>
    <dbReference type="NCBI Taxonomy" id="198422"/>
    <lineage>
        <taxon>Bacteria</taxon>
        <taxon>Bacillati</taxon>
        <taxon>Mycoplasmatota</taxon>
        <taxon>Mollicutes</taxon>
        <taxon>Acholeplasmatales</taxon>
        <taxon>Acholeplasmataceae</taxon>
        <taxon>Candidatus Phytoplasma</taxon>
        <taxon>16SrIX (Pigeon pea witches'-broom group)</taxon>
    </lineage>
</organism>
<dbReference type="InterPro" id="IPR000380">
    <property type="entry name" value="Topo_IA"/>
</dbReference>
<dbReference type="GO" id="GO:0003917">
    <property type="term" value="F:DNA topoisomerase type I (single strand cut, ATP-independent) activity"/>
    <property type="evidence" value="ECO:0007669"/>
    <property type="project" value="InterPro"/>
</dbReference>
<sequence length="211" mass="24928">MELNKLYIPQKIKSLKKEITPITTSRFTEASLIKELKRLKIACPSTYSKIIETLKKCFYVEIKDKEFVCTERGISIVKLLDKFFPSIINTHYTVQIEQQLDDIYNGKIDRITLLKDFYNQFEQFLLVAKQNIKKTPPVMVKYKCSLCNDFLIIIRKGSYCYFLCCSKCQQCKNIVSLKEKTNNPKKLMKKNNYHKNFIFILNFYALIKPNL</sequence>
<dbReference type="PANTHER" id="PTHR42785:SF1">
    <property type="entry name" value="DNA TOPOISOMERASE"/>
    <property type="match status" value="1"/>
</dbReference>
<evidence type="ECO:0000256" key="1">
    <source>
        <dbReference type="ARBA" id="ARBA00023235"/>
    </source>
</evidence>
<protein>
    <submittedName>
        <fullName evidence="3">DNA topoisomerase I</fullName>
    </submittedName>
</protein>
<dbReference type="EMBL" id="JPSQ01000003">
    <property type="protein sequence ID" value="KND62751.1"/>
    <property type="molecule type" value="Genomic_DNA"/>
</dbReference>
<dbReference type="PANTHER" id="PTHR42785">
    <property type="entry name" value="DNA TOPOISOMERASE, TYPE IA, CORE"/>
    <property type="match status" value="1"/>
</dbReference>
<dbReference type="PROSITE" id="PS52039">
    <property type="entry name" value="TOPO_IA_2"/>
    <property type="match status" value="1"/>
</dbReference>
<comment type="caution">
    <text evidence="3">The sequence shown here is derived from an EMBL/GenBank/DDBJ whole genome shotgun (WGS) entry which is preliminary data.</text>
</comment>
<accession>A0A0L0MKE2</accession>
<dbReference type="AlphaFoldDB" id="A0A0L0MKE2"/>
<keyword evidence="1 3" id="KW-0413">Isomerase</keyword>
<dbReference type="InterPro" id="IPR023405">
    <property type="entry name" value="Topo_IA_core_domain"/>
</dbReference>